<dbReference type="PIRSF" id="PIRSF007398">
    <property type="entry name" value="Sll0148_caspase"/>
    <property type="match status" value="1"/>
</dbReference>
<protein>
    <submittedName>
        <fullName evidence="4">Uncharacterized protein</fullName>
    </submittedName>
</protein>
<dbReference type="InterPro" id="IPR029030">
    <property type="entry name" value="Caspase-like_dom_sf"/>
</dbReference>
<dbReference type="Pfam" id="PF14326">
    <property type="entry name" value="DUF4384"/>
    <property type="match status" value="1"/>
</dbReference>
<dbReference type="STRING" id="317619.GCA_000332315_00447"/>
<dbReference type="InterPro" id="IPR050452">
    <property type="entry name" value="Metacaspase"/>
</dbReference>
<dbReference type="SUPFAM" id="SSF52129">
    <property type="entry name" value="Caspase-like"/>
    <property type="match status" value="1"/>
</dbReference>
<name>A0A0M2PXQ9_PROHO</name>
<dbReference type="InterPro" id="IPR006311">
    <property type="entry name" value="TAT_signal"/>
</dbReference>
<evidence type="ECO:0000256" key="1">
    <source>
        <dbReference type="SAM" id="MobiDB-lite"/>
    </source>
</evidence>
<dbReference type="EMBL" id="AJTX02000004">
    <property type="protein sequence ID" value="KKI99862.1"/>
    <property type="molecule type" value="Genomic_DNA"/>
</dbReference>
<dbReference type="InterPro" id="IPR025493">
    <property type="entry name" value="DUF4384"/>
</dbReference>
<organism evidence="4 5">
    <name type="scientific">Prochlorothrix hollandica PCC 9006 = CALU 1027</name>
    <dbReference type="NCBI Taxonomy" id="317619"/>
    <lineage>
        <taxon>Bacteria</taxon>
        <taxon>Bacillati</taxon>
        <taxon>Cyanobacteriota</taxon>
        <taxon>Cyanophyceae</taxon>
        <taxon>Prochlorotrichales</taxon>
        <taxon>Prochlorotrichaceae</taxon>
        <taxon>Prochlorothrix</taxon>
    </lineage>
</organism>
<dbReference type="OrthoDB" id="505527at2"/>
<keyword evidence="5" id="KW-1185">Reference proteome</keyword>
<dbReference type="GO" id="GO:0005737">
    <property type="term" value="C:cytoplasm"/>
    <property type="evidence" value="ECO:0007669"/>
    <property type="project" value="TreeGrafter"/>
</dbReference>
<dbReference type="Pfam" id="PF00656">
    <property type="entry name" value="Peptidase_C14"/>
    <property type="match status" value="1"/>
</dbReference>
<evidence type="ECO:0000259" key="3">
    <source>
        <dbReference type="Pfam" id="PF14326"/>
    </source>
</evidence>
<feature type="region of interest" description="Disordered" evidence="1">
    <location>
        <begin position="566"/>
        <end position="600"/>
    </location>
</feature>
<evidence type="ECO:0000259" key="2">
    <source>
        <dbReference type="Pfam" id="PF00656"/>
    </source>
</evidence>
<dbReference type="Gene3D" id="3.40.50.1460">
    <property type="match status" value="1"/>
</dbReference>
<dbReference type="InterPro" id="IPR011189">
    <property type="entry name" value="UCP_caspase_lke"/>
</dbReference>
<feature type="domain" description="Peptidase C14 caspase" evidence="2">
    <location>
        <begin position="44"/>
        <end position="324"/>
    </location>
</feature>
<comment type="caution">
    <text evidence="4">The sequence shown here is derived from an EMBL/GenBank/DDBJ whole genome shotgun (WGS) entry which is preliminary data.</text>
</comment>
<gene>
    <name evidence="4" type="ORF">PROH_08505</name>
</gene>
<dbReference type="InterPro" id="IPR011600">
    <property type="entry name" value="Pept_C14_caspase"/>
</dbReference>
<dbReference type="PROSITE" id="PS51318">
    <property type="entry name" value="TAT"/>
    <property type="match status" value="1"/>
</dbReference>
<proteinExistence type="predicted"/>
<accession>A0A0M2PXQ9</accession>
<dbReference type="GO" id="GO:0006508">
    <property type="term" value="P:proteolysis"/>
    <property type="evidence" value="ECO:0007669"/>
    <property type="project" value="InterPro"/>
</dbReference>
<evidence type="ECO:0000313" key="4">
    <source>
        <dbReference type="EMBL" id="KKI99862.1"/>
    </source>
</evidence>
<dbReference type="RefSeq" id="WP_017711119.1">
    <property type="nucleotide sequence ID" value="NZ_KB235933.1"/>
</dbReference>
<dbReference type="GO" id="GO:0004197">
    <property type="term" value="F:cysteine-type endopeptidase activity"/>
    <property type="evidence" value="ECO:0007669"/>
    <property type="project" value="InterPro"/>
</dbReference>
<dbReference type="PANTHER" id="PTHR48104:SF30">
    <property type="entry name" value="METACASPASE-1"/>
    <property type="match status" value="1"/>
</dbReference>
<dbReference type="Proteomes" id="UP000034681">
    <property type="component" value="Unassembled WGS sequence"/>
</dbReference>
<dbReference type="eggNOG" id="COG4249">
    <property type="taxonomic scope" value="Bacteria"/>
</dbReference>
<feature type="domain" description="DUF4384" evidence="3">
    <location>
        <begin position="599"/>
        <end position="677"/>
    </location>
</feature>
<reference evidence="4" key="1">
    <citation type="submission" date="2012-04" db="EMBL/GenBank/DDBJ databases">
        <authorList>
            <person name="Borisov I.G."/>
            <person name="Ivanikova N.V."/>
            <person name="Pinevich A.V."/>
        </authorList>
    </citation>
    <scope>NUCLEOTIDE SEQUENCE</scope>
    <source>
        <strain evidence="4">CALU 1027</strain>
    </source>
</reference>
<sequence>MAHLKRRHFIQGASAALATLGLSQLQLTRQADRYGQVLAQPTRRKLALLVGINQYQGRGLDRLYGPENDLDLQYQLLVHRFGFSPADIRTLENDQATRQGILHAYENHLIAQAQPGDVVVFHFSGHGNRVKDLELGRVSGFKCDFEDCNNSTIVPYDSSQSSDPDRVNDIMGHTRFLLDSLLKTENLTVILDSCYSGGGKRGNIIVRSRNLGLDAPDLVIASTELAYQKDLLDRLGWTETDFIRRRKEKVAKGVVLTAAARNQKSVDYPFLKQFYAGAFTYLLTKYLWQQTESQSVQTVIPLVASSTARLDNHSQRPEYEAASEQKEQENLIDSSLTHTVPGEGVVLELLGSDRVKLWLGGLDTQSLEAFDQGAVFALLDAQTGEVKGEVAQDQNRQGLEINGTVSLKPGKTVKVGDLLQERVRNLPDRVPLRVGLDSSLWADSALKEGEVSHQLRNTASFIEVVAVQAGEPVDCLLGRWQSTDPLYPTQQVEFPQGIATGSLGLFNPALEPLPASFGTGGESIEAALTRLQPCFKSLLISRILRLVLNASTATLNVSLQVGTPQRSRGVPIRATTRGARRSNSSPSPTPPNPNGIPDLKDGERITIQLQNHEPQDLYMSLLAIDAQSEVNILFPGNWDRPEAESLVLAGQSKSFPQLQAIQPYGLAELLVIASTQPLRQTLKTLKIEVRSRGSTDLQDPDSLLVSLQEDFSSLGTSTVSRSRGSQSGSPVDTQKVAVVSLLYRIQPPHSP</sequence>
<dbReference type="AlphaFoldDB" id="A0A0M2PXQ9"/>
<dbReference type="PANTHER" id="PTHR48104">
    <property type="entry name" value="METACASPASE-4"/>
    <property type="match status" value="1"/>
</dbReference>
<evidence type="ECO:0000313" key="5">
    <source>
        <dbReference type="Proteomes" id="UP000034681"/>
    </source>
</evidence>